<dbReference type="RefSeq" id="WP_155091456.1">
    <property type="nucleotide sequence ID" value="NZ_CP102754.1"/>
</dbReference>
<sequence length="185" mass="20960">MKNTFILLSLAFAVNSFAQSSKELAPKKFLNSLSQLCGTAYKGKIVSTSVPEDFKDKELLMYVMQCNSDQVKIPFFVGDDLSRTWIFTLKGERLELKHDHRKEDGVADEVTMYGGTTTNTGTNNIQFFPADQQTVDLLAPTAGNVWYVTVDEFKFTYNLKRVDKESAFSVEFDLTAPVQTDKRPW</sequence>
<dbReference type="Proteomes" id="UP000438760">
    <property type="component" value="Unassembled WGS sequence"/>
</dbReference>
<proteinExistence type="predicted"/>
<evidence type="ECO:0000313" key="2">
    <source>
        <dbReference type="EMBL" id="MTG97408.1"/>
    </source>
</evidence>
<dbReference type="AlphaFoldDB" id="A0A6I3LG08"/>
<feature type="signal peptide" evidence="1">
    <location>
        <begin position="1"/>
        <end position="18"/>
    </location>
</feature>
<name>A0A6I3LG08_9FLAO</name>
<accession>A0A6I3LG08</accession>
<evidence type="ECO:0008006" key="4">
    <source>
        <dbReference type="Google" id="ProtNLM"/>
    </source>
</evidence>
<feature type="chain" id="PRO_5026010874" description="Secreted protein" evidence="1">
    <location>
        <begin position="19"/>
        <end position="185"/>
    </location>
</feature>
<organism evidence="2 3">
    <name type="scientific">Myroides albus</name>
    <dbReference type="NCBI Taxonomy" id="2562892"/>
    <lineage>
        <taxon>Bacteria</taxon>
        <taxon>Pseudomonadati</taxon>
        <taxon>Bacteroidota</taxon>
        <taxon>Flavobacteriia</taxon>
        <taxon>Flavobacteriales</taxon>
        <taxon>Flavobacteriaceae</taxon>
        <taxon>Myroides</taxon>
    </lineage>
</organism>
<evidence type="ECO:0000256" key="1">
    <source>
        <dbReference type="SAM" id="SignalP"/>
    </source>
</evidence>
<dbReference type="EMBL" id="WMJX01000006">
    <property type="protein sequence ID" value="MTG97408.1"/>
    <property type="molecule type" value="Genomic_DNA"/>
</dbReference>
<dbReference type="OrthoDB" id="1524207at2"/>
<gene>
    <name evidence="2" type="ORF">GJV76_04545</name>
</gene>
<protein>
    <recommendedName>
        <fullName evidence="4">Secreted protein</fullName>
    </recommendedName>
</protein>
<keyword evidence="1" id="KW-0732">Signal</keyword>
<evidence type="ECO:0000313" key="3">
    <source>
        <dbReference type="Proteomes" id="UP000438760"/>
    </source>
</evidence>
<reference evidence="2 3" key="1">
    <citation type="submission" date="2019-11" db="EMBL/GenBank/DDBJ databases">
        <title>Genome of Strain BIT-d1.</title>
        <authorList>
            <person name="Yang Y."/>
        </authorList>
    </citation>
    <scope>NUCLEOTIDE SEQUENCE [LARGE SCALE GENOMIC DNA]</scope>
    <source>
        <strain evidence="2 3">BIT-d1</strain>
    </source>
</reference>
<comment type="caution">
    <text evidence="2">The sequence shown here is derived from an EMBL/GenBank/DDBJ whole genome shotgun (WGS) entry which is preliminary data.</text>
</comment>
<keyword evidence="3" id="KW-1185">Reference proteome</keyword>